<dbReference type="PANTHER" id="PTHR19918">
    <property type="entry name" value="CELL DIVISION CYCLE 20 CDC20 FIZZY -RELATED"/>
    <property type="match status" value="1"/>
</dbReference>
<evidence type="ECO:0000256" key="4">
    <source>
        <dbReference type="ARBA" id="ARBA00022776"/>
    </source>
</evidence>
<dbReference type="Pfam" id="PF00400">
    <property type="entry name" value="WD40"/>
    <property type="match status" value="2"/>
</dbReference>
<evidence type="ECO:0000256" key="6">
    <source>
        <dbReference type="PROSITE-ProRule" id="PRU00221"/>
    </source>
</evidence>
<evidence type="ECO:0000313" key="8">
    <source>
        <dbReference type="EMBL" id="KIP02356.1"/>
    </source>
</evidence>
<keyword evidence="3" id="KW-0677">Repeat</keyword>
<feature type="repeat" description="WD" evidence="6">
    <location>
        <begin position="268"/>
        <end position="300"/>
    </location>
</feature>
<evidence type="ECO:0000256" key="1">
    <source>
        <dbReference type="ARBA" id="ARBA00022574"/>
    </source>
</evidence>
<dbReference type="GO" id="GO:1905786">
    <property type="term" value="P:positive regulation of anaphase-promoting complex-dependent catabolic process"/>
    <property type="evidence" value="ECO:0007669"/>
    <property type="project" value="TreeGrafter"/>
</dbReference>
<keyword evidence="4" id="KW-0498">Mitosis</keyword>
<dbReference type="EMBL" id="KN840681">
    <property type="protein sequence ID" value="KIP02356.1"/>
    <property type="molecule type" value="Genomic_DNA"/>
</dbReference>
<evidence type="ECO:0000256" key="3">
    <source>
        <dbReference type="ARBA" id="ARBA00022737"/>
    </source>
</evidence>
<dbReference type="PROSITE" id="PS50082">
    <property type="entry name" value="WD_REPEATS_2"/>
    <property type="match status" value="1"/>
</dbReference>
<evidence type="ECO:0000313" key="9">
    <source>
        <dbReference type="Proteomes" id="UP000053257"/>
    </source>
</evidence>
<name>A0A0C3RR01_PHLG1</name>
<dbReference type="InterPro" id="IPR033010">
    <property type="entry name" value="Cdc20/Fizzy"/>
</dbReference>
<evidence type="ECO:0000256" key="2">
    <source>
        <dbReference type="ARBA" id="ARBA00022618"/>
    </source>
</evidence>
<dbReference type="Gene3D" id="2.130.10.10">
    <property type="entry name" value="YVTN repeat-like/Quinoprotein amine dehydrogenase"/>
    <property type="match status" value="1"/>
</dbReference>
<dbReference type="GO" id="GO:0005680">
    <property type="term" value="C:anaphase-promoting complex"/>
    <property type="evidence" value="ECO:0007669"/>
    <property type="project" value="TreeGrafter"/>
</dbReference>
<dbReference type="InterPro" id="IPR036322">
    <property type="entry name" value="WD40_repeat_dom_sf"/>
</dbReference>
<evidence type="ECO:0000256" key="5">
    <source>
        <dbReference type="ARBA" id="ARBA00023306"/>
    </source>
</evidence>
<accession>A0A0C3RR01</accession>
<gene>
    <name evidence="8" type="ORF">PHLGIDRAFT_298505</name>
</gene>
<organism evidence="8 9">
    <name type="scientific">Phlebiopsis gigantea (strain 11061_1 CR5-6)</name>
    <name type="common">White-rot fungus</name>
    <name type="synonym">Peniophora gigantea</name>
    <dbReference type="NCBI Taxonomy" id="745531"/>
    <lineage>
        <taxon>Eukaryota</taxon>
        <taxon>Fungi</taxon>
        <taxon>Dikarya</taxon>
        <taxon>Basidiomycota</taxon>
        <taxon>Agaricomycotina</taxon>
        <taxon>Agaricomycetes</taxon>
        <taxon>Polyporales</taxon>
        <taxon>Phanerochaetaceae</taxon>
        <taxon>Phlebiopsis</taxon>
    </lineage>
</organism>
<dbReference type="Proteomes" id="UP000053257">
    <property type="component" value="Unassembled WGS sequence"/>
</dbReference>
<dbReference type="OrthoDB" id="10263272at2759"/>
<proteinExistence type="predicted"/>
<protein>
    <submittedName>
        <fullName evidence="8">Uncharacterized protein</fullName>
    </submittedName>
</protein>
<dbReference type="STRING" id="745531.A0A0C3RR01"/>
<dbReference type="GO" id="GO:0031145">
    <property type="term" value="P:anaphase-promoting complex-dependent catabolic process"/>
    <property type="evidence" value="ECO:0007669"/>
    <property type="project" value="TreeGrafter"/>
</dbReference>
<dbReference type="GO" id="GO:0010997">
    <property type="term" value="F:anaphase-promoting complex binding"/>
    <property type="evidence" value="ECO:0007669"/>
    <property type="project" value="InterPro"/>
</dbReference>
<reference evidence="8 9" key="1">
    <citation type="journal article" date="2014" name="PLoS Genet.">
        <title>Analysis of the Phlebiopsis gigantea genome, transcriptome and secretome provides insight into its pioneer colonization strategies of wood.</title>
        <authorList>
            <person name="Hori C."/>
            <person name="Ishida T."/>
            <person name="Igarashi K."/>
            <person name="Samejima M."/>
            <person name="Suzuki H."/>
            <person name="Master E."/>
            <person name="Ferreira P."/>
            <person name="Ruiz-Duenas F.J."/>
            <person name="Held B."/>
            <person name="Canessa P."/>
            <person name="Larrondo L.F."/>
            <person name="Schmoll M."/>
            <person name="Druzhinina I.S."/>
            <person name="Kubicek C.P."/>
            <person name="Gaskell J.A."/>
            <person name="Kersten P."/>
            <person name="St John F."/>
            <person name="Glasner J."/>
            <person name="Sabat G."/>
            <person name="Splinter BonDurant S."/>
            <person name="Syed K."/>
            <person name="Yadav J."/>
            <person name="Mgbeahuruike A.C."/>
            <person name="Kovalchuk A."/>
            <person name="Asiegbu F.O."/>
            <person name="Lackner G."/>
            <person name="Hoffmeister D."/>
            <person name="Rencoret J."/>
            <person name="Gutierrez A."/>
            <person name="Sun H."/>
            <person name="Lindquist E."/>
            <person name="Barry K."/>
            <person name="Riley R."/>
            <person name="Grigoriev I.V."/>
            <person name="Henrissat B."/>
            <person name="Kues U."/>
            <person name="Berka R.M."/>
            <person name="Martinez A.T."/>
            <person name="Covert S.F."/>
            <person name="Blanchette R.A."/>
            <person name="Cullen D."/>
        </authorList>
    </citation>
    <scope>NUCLEOTIDE SEQUENCE [LARGE SCALE GENOMIC DNA]</scope>
    <source>
        <strain evidence="8 9">11061_1 CR5-6</strain>
    </source>
</reference>
<keyword evidence="9" id="KW-1185">Reference proteome</keyword>
<dbReference type="SMART" id="SM00320">
    <property type="entry name" value="WD40"/>
    <property type="match status" value="4"/>
</dbReference>
<dbReference type="GO" id="GO:1990757">
    <property type="term" value="F:ubiquitin ligase activator activity"/>
    <property type="evidence" value="ECO:0007669"/>
    <property type="project" value="TreeGrafter"/>
</dbReference>
<dbReference type="InterPro" id="IPR001680">
    <property type="entry name" value="WD40_rpt"/>
</dbReference>
<keyword evidence="1 6" id="KW-0853">WD repeat</keyword>
<dbReference type="HOGENOM" id="CLU_014831_5_0_1"/>
<keyword evidence="5" id="KW-0131">Cell cycle</keyword>
<dbReference type="PROSITE" id="PS50294">
    <property type="entry name" value="WD_REPEATS_REGION"/>
    <property type="match status" value="1"/>
</dbReference>
<sequence length="490" mass="53442">MSTDAASDGIVRSSMDATVGETARKRSLSPDSDTDVEDFMKRPRLTATLSVSSLAETTYSEMPSFSQSSPRTNRTWASRLLTDDVISSGLAMMRSASVASSLDFRSSSPMVQTFSETSAKHHMKPTKTTIDFSVASGLDAATTWPVGWSTDNTIVFGRGNRVYTKSLTTAEDVAQLCKIKDTQGDLQLISCAGKEHPHIVAVATSKGYFQVWDTNAKKVIAHRKTNGILAMSWNGHTFTIGGPKGTIRMYDIRATGADGKLKEATKKLTRHQAGITSLAWNRDGKILASGDKTGTVLCWDDRMTAPLDVGELIQRRKKMQHEGPITALAWSPWQSKIFASGDSAADLTGTIRIWNVNASTIHNTPDKIELDAAVTSIHFTEHCKEIVSTHGPGKPTPIPPTRNDNFDVVNHDPIPSKFSNSLVVHSYPSLRHVVTLKAASANIAGSLLSPNGYRVMLAVPEESKLKLWDVWGKPMLKRTPSVLSYDGRIR</sequence>
<feature type="region of interest" description="Disordered" evidence="7">
    <location>
        <begin position="1"/>
        <end position="36"/>
    </location>
</feature>
<evidence type="ECO:0000256" key="7">
    <source>
        <dbReference type="SAM" id="MobiDB-lite"/>
    </source>
</evidence>
<dbReference type="InterPro" id="IPR015943">
    <property type="entry name" value="WD40/YVTN_repeat-like_dom_sf"/>
</dbReference>
<dbReference type="AlphaFoldDB" id="A0A0C3RR01"/>
<keyword evidence="2" id="KW-0132">Cell division</keyword>
<dbReference type="GO" id="GO:0051301">
    <property type="term" value="P:cell division"/>
    <property type="evidence" value="ECO:0007669"/>
    <property type="project" value="UniProtKB-KW"/>
</dbReference>
<dbReference type="SUPFAM" id="SSF50978">
    <property type="entry name" value="WD40 repeat-like"/>
    <property type="match status" value="1"/>
</dbReference>
<dbReference type="PANTHER" id="PTHR19918:SF8">
    <property type="entry name" value="FI02843P"/>
    <property type="match status" value="1"/>
</dbReference>